<dbReference type="GO" id="GO:0045936">
    <property type="term" value="P:negative regulation of phosphate metabolic process"/>
    <property type="evidence" value="ECO:0007669"/>
    <property type="project" value="InterPro"/>
</dbReference>
<feature type="domain" description="PhoU" evidence="7">
    <location>
        <begin position="26"/>
        <end position="110"/>
    </location>
</feature>
<dbReference type="GO" id="GO:0006817">
    <property type="term" value="P:phosphate ion transport"/>
    <property type="evidence" value="ECO:0007669"/>
    <property type="project" value="UniProtKB-KW"/>
</dbReference>
<dbReference type="EMBL" id="BLJN01000002">
    <property type="protein sequence ID" value="GFE80725.1"/>
    <property type="molecule type" value="Genomic_DNA"/>
</dbReference>
<evidence type="ECO:0000259" key="7">
    <source>
        <dbReference type="Pfam" id="PF01895"/>
    </source>
</evidence>
<reference evidence="9" key="1">
    <citation type="submission" date="2020-01" db="EMBL/GenBank/DDBJ databases">
        <title>'Steroidobacter agaridevorans' sp. nov., agar-degrading bacteria isolated from rhizosphere soils.</title>
        <authorList>
            <person name="Ikenaga M."/>
            <person name="Kataoka M."/>
            <person name="Murouchi A."/>
            <person name="Katsuragi S."/>
            <person name="Sakai M."/>
        </authorList>
    </citation>
    <scope>NUCLEOTIDE SEQUENCE [LARGE SCALE GENOMIC DNA]</scope>
    <source>
        <strain evidence="9">YU21-B</strain>
    </source>
</reference>
<accession>A0A829YC09</accession>
<gene>
    <name evidence="8" type="primary">phoU</name>
    <name evidence="8" type="ORF">GCM10011487_27250</name>
</gene>
<dbReference type="InterPro" id="IPR026022">
    <property type="entry name" value="PhoU_dom"/>
</dbReference>
<dbReference type="PANTHER" id="PTHR42930">
    <property type="entry name" value="PHOSPHATE-SPECIFIC TRANSPORT SYSTEM ACCESSORY PROTEIN PHOU"/>
    <property type="match status" value="1"/>
</dbReference>
<keyword evidence="5 6" id="KW-0592">Phosphate transport</keyword>
<evidence type="ECO:0000256" key="4">
    <source>
        <dbReference type="ARBA" id="ARBA00022490"/>
    </source>
</evidence>
<dbReference type="SUPFAM" id="SSF109755">
    <property type="entry name" value="PhoU-like"/>
    <property type="match status" value="1"/>
</dbReference>
<dbReference type="Gene3D" id="1.20.58.220">
    <property type="entry name" value="Phosphate transport system protein phou homolog 2, domain 2"/>
    <property type="match status" value="2"/>
</dbReference>
<comment type="subcellular location">
    <subcellularLocation>
        <location evidence="1 6">Cytoplasm</location>
    </subcellularLocation>
</comment>
<dbReference type="RefSeq" id="WP_161812372.1">
    <property type="nucleotide sequence ID" value="NZ_BLJN01000002.1"/>
</dbReference>
<feature type="domain" description="PhoU" evidence="7">
    <location>
        <begin position="129"/>
        <end position="214"/>
    </location>
</feature>
<keyword evidence="9" id="KW-1185">Reference proteome</keyword>
<evidence type="ECO:0000256" key="2">
    <source>
        <dbReference type="ARBA" id="ARBA00008107"/>
    </source>
</evidence>
<protein>
    <recommendedName>
        <fullName evidence="6">Phosphate-specific transport system accessory protein PhoU</fullName>
    </recommendedName>
</protein>
<name>A0A829YC09_9GAMM</name>
<dbReference type="GO" id="GO:0005737">
    <property type="term" value="C:cytoplasm"/>
    <property type="evidence" value="ECO:0007669"/>
    <property type="project" value="UniProtKB-SubCell"/>
</dbReference>
<comment type="caution">
    <text evidence="8">The sequence shown here is derived from an EMBL/GenBank/DDBJ whole genome shotgun (WGS) entry which is preliminary data.</text>
</comment>
<evidence type="ECO:0000256" key="6">
    <source>
        <dbReference type="PIRNR" id="PIRNR003107"/>
    </source>
</evidence>
<dbReference type="Proteomes" id="UP000445000">
    <property type="component" value="Unassembled WGS sequence"/>
</dbReference>
<organism evidence="8 9">
    <name type="scientific">Steroidobacter agaridevorans</name>
    <dbReference type="NCBI Taxonomy" id="2695856"/>
    <lineage>
        <taxon>Bacteria</taxon>
        <taxon>Pseudomonadati</taxon>
        <taxon>Pseudomonadota</taxon>
        <taxon>Gammaproteobacteria</taxon>
        <taxon>Steroidobacterales</taxon>
        <taxon>Steroidobacteraceae</taxon>
        <taxon>Steroidobacter</taxon>
    </lineage>
</organism>
<dbReference type="PIRSF" id="PIRSF003107">
    <property type="entry name" value="PhoU"/>
    <property type="match status" value="1"/>
</dbReference>
<dbReference type="InterPro" id="IPR038078">
    <property type="entry name" value="PhoU-like_sf"/>
</dbReference>
<dbReference type="InterPro" id="IPR028366">
    <property type="entry name" value="PhoU"/>
</dbReference>
<dbReference type="GO" id="GO:0030643">
    <property type="term" value="P:intracellular phosphate ion homeostasis"/>
    <property type="evidence" value="ECO:0007669"/>
    <property type="project" value="InterPro"/>
</dbReference>
<dbReference type="FunFam" id="1.20.58.220:FF:000001">
    <property type="entry name" value="Phosphate-specific transport system accessory protein PhoU"/>
    <property type="match status" value="1"/>
</dbReference>
<evidence type="ECO:0000313" key="9">
    <source>
        <dbReference type="Proteomes" id="UP000445000"/>
    </source>
</evidence>
<dbReference type="FunFam" id="1.20.58.220:FF:000002">
    <property type="entry name" value="Phosphate-specific transport system accessory protein PhoU"/>
    <property type="match status" value="1"/>
</dbReference>
<comment type="similarity">
    <text evidence="2 6">Belongs to the PhoU family.</text>
</comment>
<evidence type="ECO:0000256" key="3">
    <source>
        <dbReference type="ARBA" id="ARBA00022448"/>
    </source>
</evidence>
<comment type="subunit">
    <text evidence="6">Homodimer.</text>
</comment>
<dbReference type="AlphaFoldDB" id="A0A829YC09"/>
<keyword evidence="4 6" id="KW-0963">Cytoplasm</keyword>
<proteinExistence type="inferred from homology"/>
<sequence>MEKSDLSHHILSRYNDDLERVRTNVLQMGGFVEEQLKQAVTALVQGDSRLGEQVARGDQKVNAMEVSIDDDCSRILATRSPAASDLRLIVAVIKTITDLERIGDEAEKIGYIGSRLAAVERPADRYREIKHLGRLVGDMVHEALDAFARLDPEGAVAIAKKDRLVDEEFEAIQRQCITFMMEDPRTIRRALDVLWVARALERIGDHAKNVCEYVVYMVHGKDIRHLSMEDVEKHLQSRSQRQQESLPPAR</sequence>
<evidence type="ECO:0000313" key="8">
    <source>
        <dbReference type="EMBL" id="GFE80725.1"/>
    </source>
</evidence>
<dbReference type="Pfam" id="PF01895">
    <property type="entry name" value="PhoU"/>
    <property type="match status" value="2"/>
</dbReference>
<keyword evidence="3 6" id="KW-0813">Transport</keyword>
<dbReference type="PANTHER" id="PTHR42930:SF3">
    <property type="entry name" value="PHOSPHATE-SPECIFIC TRANSPORT SYSTEM ACCESSORY PROTEIN PHOU"/>
    <property type="match status" value="1"/>
</dbReference>
<dbReference type="NCBIfam" id="TIGR02135">
    <property type="entry name" value="phoU_full"/>
    <property type="match status" value="1"/>
</dbReference>
<comment type="function">
    <text evidence="6">Plays a role in the regulation of phosphate uptake.</text>
</comment>
<evidence type="ECO:0000256" key="1">
    <source>
        <dbReference type="ARBA" id="ARBA00004496"/>
    </source>
</evidence>
<evidence type="ECO:0000256" key="5">
    <source>
        <dbReference type="ARBA" id="ARBA00022592"/>
    </source>
</evidence>